<name>A0A1Y2FNS1_9FUNG</name>
<accession>A0A1Y2FNS1</accession>
<comment type="caution">
    <text evidence="2">The sequence shown here is derived from an EMBL/GenBank/DDBJ whole genome shotgun (WGS) entry which is preliminary data.</text>
</comment>
<keyword evidence="3" id="KW-1185">Reference proteome</keyword>
<gene>
    <name evidence="2" type="ORF">LY90DRAFT_197860</name>
</gene>
<evidence type="ECO:0000256" key="1">
    <source>
        <dbReference type="SAM" id="MobiDB-lite"/>
    </source>
</evidence>
<organism evidence="2 3">
    <name type="scientific">Neocallimastix californiae</name>
    <dbReference type="NCBI Taxonomy" id="1754190"/>
    <lineage>
        <taxon>Eukaryota</taxon>
        <taxon>Fungi</taxon>
        <taxon>Fungi incertae sedis</taxon>
        <taxon>Chytridiomycota</taxon>
        <taxon>Chytridiomycota incertae sedis</taxon>
        <taxon>Neocallimastigomycetes</taxon>
        <taxon>Neocallimastigales</taxon>
        <taxon>Neocallimastigaceae</taxon>
        <taxon>Neocallimastix</taxon>
    </lineage>
</organism>
<dbReference type="EMBL" id="MCOG01000004">
    <property type="protein sequence ID" value="ORY85247.1"/>
    <property type="molecule type" value="Genomic_DNA"/>
</dbReference>
<feature type="region of interest" description="Disordered" evidence="1">
    <location>
        <begin position="1"/>
        <end position="22"/>
    </location>
</feature>
<dbReference type="Proteomes" id="UP000193920">
    <property type="component" value="Unassembled WGS sequence"/>
</dbReference>
<proteinExistence type="predicted"/>
<dbReference type="STRING" id="1754190.A0A1Y2FNS1"/>
<evidence type="ECO:0000313" key="3">
    <source>
        <dbReference type="Proteomes" id="UP000193920"/>
    </source>
</evidence>
<dbReference type="AlphaFoldDB" id="A0A1Y2FNS1"/>
<dbReference type="OrthoDB" id="668540at2759"/>
<evidence type="ECO:0000313" key="2">
    <source>
        <dbReference type="EMBL" id="ORY85247.1"/>
    </source>
</evidence>
<feature type="compositionally biased region" description="Polar residues" evidence="1">
    <location>
        <begin position="313"/>
        <end position="339"/>
    </location>
</feature>
<reference evidence="2 3" key="1">
    <citation type="submission" date="2016-08" db="EMBL/GenBank/DDBJ databases">
        <title>A Parts List for Fungal Cellulosomes Revealed by Comparative Genomics.</title>
        <authorList>
            <consortium name="DOE Joint Genome Institute"/>
            <person name="Haitjema C.H."/>
            <person name="Gilmore S.P."/>
            <person name="Henske J.K."/>
            <person name="Solomon K.V."/>
            <person name="De Groot R."/>
            <person name="Kuo A."/>
            <person name="Mondo S.J."/>
            <person name="Salamov A.A."/>
            <person name="Labutti K."/>
            <person name="Zhao Z."/>
            <person name="Chiniquy J."/>
            <person name="Barry K."/>
            <person name="Brewer H.M."/>
            <person name="Purvine S.O."/>
            <person name="Wright A.T."/>
            <person name="Boxma B."/>
            <person name="Van Alen T."/>
            <person name="Hackstein J.H."/>
            <person name="Baker S.E."/>
            <person name="Grigoriev I.V."/>
            <person name="O'Malley M.A."/>
        </authorList>
    </citation>
    <scope>NUCLEOTIDE SEQUENCE [LARGE SCALE GENOMIC DNA]</scope>
    <source>
        <strain evidence="2 3">G1</strain>
    </source>
</reference>
<protein>
    <submittedName>
        <fullName evidence="2">Uncharacterized protein</fullName>
    </submittedName>
</protein>
<feature type="region of interest" description="Disordered" evidence="1">
    <location>
        <begin position="305"/>
        <end position="339"/>
    </location>
</feature>
<sequence length="426" mass="48076">MMNDAYNSPAVHQPKAKNQAQGQLAALLRGRIDWDSDPSNFNDLNRSNSAPPTQLIHNENIKTEYESDIPSTDPRLDPNYIIYYYQHSRLDPRLPPPIYAPGQSWQTLSQNQTSKLQEYDRMSPNLEMNQNLAVGSNNVLRHKTSLLEQIVNRSDAGSSVDGVFQNNNRFDDIISNNNITTTSAPITADQLGIDDQRTKFSNIDNNGWNNDLLKPIGQTPTKRKNLVDLIQEDFPRTPSPVYTMYQQQSMAKNQVNQTQPRRILHETSFDSISSVLMKEKLRQKYEQQNDDERIRLAAMLNNMNSLPDVPPTRSASTPPNPQFYKNNFNSSPGSNLFSDEQSIKSMDQASIRSMSPNLFLNVKNLPVKDTIYESGSLSAKSLGGAPDLFSSKTQGLYGNLAPSPSSQLRNNFSPFSNKQGCYHYYN</sequence>